<dbReference type="HOGENOM" id="CLU_2328634_0_0_11"/>
<dbReference type="KEGG" id="cfl:Cfla_1421"/>
<dbReference type="RefSeq" id="WP_013116653.1">
    <property type="nucleotide sequence ID" value="NC_014151.1"/>
</dbReference>
<keyword evidence="2" id="KW-1185">Reference proteome</keyword>
<dbReference type="Proteomes" id="UP000000849">
    <property type="component" value="Chromosome"/>
</dbReference>
<name>D5UCK5_CELFN</name>
<evidence type="ECO:0000313" key="1">
    <source>
        <dbReference type="EMBL" id="ADG74319.1"/>
    </source>
</evidence>
<reference evidence="1 2" key="1">
    <citation type="journal article" date="2010" name="Stand. Genomic Sci.">
        <title>Complete genome sequence of Cellulomonas flavigena type strain (134).</title>
        <authorList>
            <person name="Abt B."/>
            <person name="Foster B."/>
            <person name="Lapidus A."/>
            <person name="Clum A."/>
            <person name="Sun H."/>
            <person name="Pukall R."/>
            <person name="Lucas S."/>
            <person name="Glavina Del Rio T."/>
            <person name="Nolan M."/>
            <person name="Tice H."/>
            <person name="Cheng J.F."/>
            <person name="Pitluck S."/>
            <person name="Liolios K."/>
            <person name="Ivanova N."/>
            <person name="Mavromatis K."/>
            <person name="Ovchinnikova G."/>
            <person name="Pati A."/>
            <person name="Goodwin L."/>
            <person name="Chen A."/>
            <person name="Palaniappan K."/>
            <person name="Land M."/>
            <person name="Hauser L."/>
            <person name="Chang Y.J."/>
            <person name="Jeffries C.D."/>
            <person name="Rohde M."/>
            <person name="Goker M."/>
            <person name="Woyke T."/>
            <person name="Bristow J."/>
            <person name="Eisen J.A."/>
            <person name="Markowitz V."/>
            <person name="Hugenholtz P."/>
            <person name="Kyrpides N.C."/>
            <person name="Klenk H.P."/>
        </authorList>
    </citation>
    <scope>NUCLEOTIDE SEQUENCE [LARGE SCALE GENOMIC DNA]</scope>
    <source>
        <strain evidence="2">ATCC 482 / DSM 20109 / BCRC 11376 / JCM 18109 / NBRC 3775 / NCIMB 8073 / NRS 134</strain>
    </source>
</reference>
<organism evidence="1 2">
    <name type="scientific">Cellulomonas flavigena (strain ATCC 482 / DSM 20109 / BCRC 11376 / JCM 18109 / NBRC 3775 / NCIMB 8073 / NRS 134)</name>
    <dbReference type="NCBI Taxonomy" id="446466"/>
    <lineage>
        <taxon>Bacteria</taxon>
        <taxon>Bacillati</taxon>
        <taxon>Actinomycetota</taxon>
        <taxon>Actinomycetes</taxon>
        <taxon>Micrococcales</taxon>
        <taxon>Cellulomonadaceae</taxon>
        <taxon>Cellulomonas</taxon>
    </lineage>
</organism>
<sequence length="98" mass="10102">MTGPARLTVGTALLTAAGRRLADLAQTFATANVTARELLPALGHQELAGVVGEHAIGWDDVRVGVVKDIGFLGEACGRIGDTFADLDTAFAAELRGLV</sequence>
<evidence type="ECO:0000313" key="2">
    <source>
        <dbReference type="Proteomes" id="UP000000849"/>
    </source>
</evidence>
<accession>D5UCK5</accession>
<dbReference type="EMBL" id="CP001964">
    <property type="protein sequence ID" value="ADG74319.1"/>
    <property type="molecule type" value="Genomic_DNA"/>
</dbReference>
<protein>
    <submittedName>
        <fullName evidence="1">Uncharacterized protein</fullName>
    </submittedName>
</protein>
<dbReference type="AlphaFoldDB" id="D5UCK5"/>
<gene>
    <name evidence="1" type="ordered locus">Cfla_1421</name>
</gene>
<proteinExistence type="predicted"/>
<dbReference type="STRING" id="446466.Cfla_1421"/>